<dbReference type="Proteomes" id="UP000812013">
    <property type="component" value="Unassembled WGS sequence"/>
</dbReference>
<feature type="non-terminal residue" evidence="1">
    <location>
        <position position="67"/>
    </location>
</feature>
<organism evidence="1 2">
    <name type="scientific">Streptomyces bambusae</name>
    <dbReference type="NCBI Taxonomy" id="1550616"/>
    <lineage>
        <taxon>Bacteria</taxon>
        <taxon>Bacillati</taxon>
        <taxon>Actinomycetota</taxon>
        <taxon>Actinomycetes</taxon>
        <taxon>Kitasatosporales</taxon>
        <taxon>Streptomycetaceae</taxon>
        <taxon>Streptomyces</taxon>
    </lineage>
</organism>
<name>A0ABS6ZH96_9ACTN</name>
<accession>A0ABS6ZH96</accession>
<keyword evidence="2" id="KW-1185">Reference proteome</keyword>
<comment type="caution">
    <text evidence="1">The sequence shown here is derived from an EMBL/GenBank/DDBJ whole genome shotgun (WGS) entry which is preliminary data.</text>
</comment>
<evidence type="ECO:0000313" key="2">
    <source>
        <dbReference type="Proteomes" id="UP000812013"/>
    </source>
</evidence>
<dbReference type="EMBL" id="WTFF01000489">
    <property type="protein sequence ID" value="MBW5486804.1"/>
    <property type="molecule type" value="Genomic_DNA"/>
</dbReference>
<reference evidence="1 2" key="1">
    <citation type="submission" date="2019-12" db="EMBL/GenBank/DDBJ databases">
        <title>Genome sequence of Streptomyces bambusae.</title>
        <authorList>
            <person name="Bansal K."/>
            <person name="Choksket S."/>
            <person name="Korpole S."/>
            <person name="Patil P.B."/>
        </authorList>
    </citation>
    <scope>NUCLEOTIDE SEQUENCE [LARGE SCALE GENOMIC DNA]</scope>
    <source>
        <strain evidence="1 2">SK60</strain>
    </source>
</reference>
<protein>
    <submittedName>
        <fullName evidence="1">Glycosyltransferase family 1 protein</fullName>
    </submittedName>
</protein>
<evidence type="ECO:0000313" key="1">
    <source>
        <dbReference type="EMBL" id="MBW5486804.1"/>
    </source>
</evidence>
<gene>
    <name evidence="1" type="ORF">GPJ59_34445</name>
</gene>
<proteinExistence type="predicted"/>
<sequence>MVQPVEGGVARVVTDLVRAQSAAGLRPVVGCPRGGQLADAARAAGAEVHLWRAGRAPEEGRGPGRSP</sequence>